<dbReference type="SUPFAM" id="SSF81593">
    <property type="entry name" value="Nucleotidyltransferase substrate binding subunit/domain"/>
    <property type="match status" value="1"/>
</dbReference>
<dbReference type="AlphaFoldDB" id="A0A9E7CT69"/>
<evidence type="ECO:0000313" key="2">
    <source>
        <dbReference type="EMBL" id="UOB17591.1"/>
    </source>
</evidence>
<feature type="domain" description="HEPN" evidence="1">
    <location>
        <begin position="154"/>
        <end position="276"/>
    </location>
</feature>
<evidence type="ECO:0000259" key="1">
    <source>
        <dbReference type="PROSITE" id="PS50910"/>
    </source>
</evidence>
<dbReference type="Pfam" id="PF05168">
    <property type="entry name" value="HEPN"/>
    <property type="match status" value="1"/>
</dbReference>
<accession>A0A9E7CT69</accession>
<dbReference type="PROSITE" id="PS50910">
    <property type="entry name" value="HEPN"/>
    <property type="match status" value="1"/>
</dbReference>
<dbReference type="KEGG" id="fbm:MQE35_17860"/>
<dbReference type="InterPro" id="IPR041633">
    <property type="entry name" value="Polbeta"/>
</dbReference>
<proteinExistence type="predicted"/>
<dbReference type="Gene3D" id="1.20.120.330">
    <property type="entry name" value="Nucleotidyltransferases domain 2"/>
    <property type="match status" value="1"/>
</dbReference>
<dbReference type="RefSeq" id="WP_255843155.1">
    <property type="nucleotide sequence ID" value="NZ_CP094358.1"/>
</dbReference>
<dbReference type="CDD" id="cd05403">
    <property type="entry name" value="NT_KNTase_like"/>
    <property type="match status" value="1"/>
</dbReference>
<dbReference type="Gene3D" id="3.30.460.10">
    <property type="entry name" value="Beta Polymerase, domain 2"/>
    <property type="match status" value="1"/>
</dbReference>
<dbReference type="InterPro" id="IPR043519">
    <property type="entry name" value="NT_sf"/>
</dbReference>
<dbReference type="Proteomes" id="UP000831290">
    <property type="component" value="Chromosome"/>
</dbReference>
<evidence type="ECO:0000313" key="3">
    <source>
        <dbReference type="Proteomes" id="UP000831290"/>
    </source>
</evidence>
<keyword evidence="3" id="KW-1185">Reference proteome</keyword>
<organism evidence="2 3">
    <name type="scientific">Abyssalbus ytuae</name>
    <dbReference type="NCBI Taxonomy" id="2926907"/>
    <lineage>
        <taxon>Bacteria</taxon>
        <taxon>Pseudomonadati</taxon>
        <taxon>Bacteroidota</taxon>
        <taxon>Flavobacteriia</taxon>
        <taxon>Flavobacteriales</taxon>
        <taxon>Flavobacteriaceae</taxon>
        <taxon>Abyssalbus</taxon>
    </lineage>
</organism>
<reference evidence="2" key="1">
    <citation type="submission" date="2022-03" db="EMBL/GenBank/DDBJ databases">
        <title>Description of Abyssus ytuae gen. nov., sp. nov., a novel member of the family Flavobacteriaceae isolated from the sediment of Mariana Trench.</title>
        <authorList>
            <person name="Zhang J."/>
            <person name="Xu X."/>
        </authorList>
    </citation>
    <scope>NUCLEOTIDE SEQUENCE</scope>
    <source>
        <strain evidence="2">MT3330</strain>
    </source>
</reference>
<dbReference type="SUPFAM" id="SSF81301">
    <property type="entry name" value="Nucleotidyltransferase"/>
    <property type="match status" value="1"/>
</dbReference>
<protein>
    <submittedName>
        <fullName evidence="2">HEPN domain-containing protein</fullName>
    </submittedName>
</protein>
<dbReference type="EMBL" id="CP094358">
    <property type="protein sequence ID" value="UOB17591.1"/>
    <property type="molecule type" value="Genomic_DNA"/>
</dbReference>
<gene>
    <name evidence="2" type="ORF">MQE35_17860</name>
</gene>
<dbReference type="InterPro" id="IPR052548">
    <property type="entry name" value="Type_VII_TA_antitoxin"/>
</dbReference>
<dbReference type="InterPro" id="IPR007842">
    <property type="entry name" value="HEPN_dom"/>
</dbReference>
<dbReference type="PANTHER" id="PTHR33933:SF1">
    <property type="entry name" value="PROTEIN ADENYLYLTRANSFERASE MNTA-RELATED"/>
    <property type="match status" value="1"/>
</dbReference>
<name>A0A9E7CT69_9FLAO</name>
<dbReference type="SMART" id="SM00748">
    <property type="entry name" value="HEPN"/>
    <property type="match status" value="1"/>
</dbReference>
<dbReference type="Pfam" id="PF18765">
    <property type="entry name" value="Polbeta"/>
    <property type="match status" value="1"/>
</dbReference>
<sequence>MKQQLSHLPPDKIKELETVTQRIMATGKAEMVILFGSYARGDYKEQRGKVQGKQSDYDILVVTANADTRQGLRKKLRGIFKDIGIPVQLIVEKIGFVNSNLEEKQYFFTDIKREGKVLYNSGNFQLSDPKELTPTRRREIAEEDFKMWVGNAEIFLENSQGNFKKGEKNKKYYKIAAFELQQVVEMCYTTIEMVFTHYNPYEHNLEVLQNRVLKFDTRVKEAFPRVTEEQKELFDHLNYAYIGGRYKSEEEFPVTRQQLSYWGDEAKKLLDLTEQICQEHIKALKAIEAKTPEI</sequence>
<dbReference type="PANTHER" id="PTHR33933">
    <property type="entry name" value="NUCLEOTIDYLTRANSFERASE"/>
    <property type="match status" value="1"/>
</dbReference>